<evidence type="ECO:0000256" key="3">
    <source>
        <dbReference type="PROSITE-ProRule" id="PRU00339"/>
    </source>
</evidence>
<dbReference type="InterPro" id="IPR050498">
    <property type="entry name" value="Ycf3"/>
</dbReference>
<reference evidence="5" key="1">
    <citation type="journal article" date="2014" name="Genome Biol. Evol.">
        <title>Pangenome evidence for extensive interdomain horizontal transfer affecting lineage core and shell genes in uncultured planktonic thaumarchaeota and euryarchaeota.</title>
        <authorList>
            <person name="Deschamps P."/>
            <person name="Zivanovic Y."/>
            <person name="Moreira D."/>
            <person name="Rodriguez-Valera F."/>
            <person name="Lopez-Garcia P."/>
        </authorList>
    </citation>
    <scope>NUCLEOTIDE SEQUENCE</scope>
</reference>
<keyword evidence="4" id="KW-0812">Transmembrane</keyword>
<evidence type="ECO:0000256" key="2">
    <source>
        <dbReference type="ARBA" id="ARBA00022803"/>
    </source>
</evidence>
<name>A0A075FU40_9EURY</name>
<feature type="repeat" description="TPR" evidence="3">
    <location>
        <begin position="712"/>
        <end position="745"/>
    </location>
</feature>
<gene>
    <name evidence="5" type="primary">SKI3</name>
    <name evidence="5" type="synonym">TTC37</name>
</gene>
<dbReference type="PANTHER" id="PTHR44858">
    <property type="entry name" value="TETRATRICOPEPTIDE REPEAT PROTEIN 6"/>
    <property type="match status" value="1"/>
</dbReference>
<dbReference type="InterPro" id="IPR011990">
    <property type="entry name" value="TPR-like_helical_dom_sf"/>
</dbReference>
<feature type="transmembrane region" description="Helical" evidence="4">
    <location>
        <begin position="6"/>
        <end position="24"/>
    </location>
</feature>
<dbReference type="AlphaFoldDB" id="A0A075FU40"/>
<dbReference type="PANTHER" id="PTHR44858:SF1">
    <property type="entry name" value="UDP-N-ACETYLGLUCOSAMINE--PEPTIDE N-ACETYLGLUCOSAMINYLTRANSFERASE SPINDLY-RELATED"/>
    <property type="match status" value="1"/>
</dbReference>
<dbReference type="EMBL" id="KF900381">
    <property type="protein sequence ID" value="AIE92951.1"/>
    <property type="molecule type" value="Genomic_DNA"/>
</dbReference>
<keyword evidence="4" id="KW-1133">Transmembrane helix</keyword>
<feature type="repeat" description="TPR" evidence="3">
    <location>
        <begin position="644"/>
        <end position="677"/>
    </location>
</feature>
<dbReference type="Pfam" id="PF13432">
    <property type="entry name" value="TPR_16"/>
    <property type="match status" value="3"/>
</dbReference>
<feature type="repeat" description="TPR" evidence="3">
    <location>
        <begin position="678"/>
        <end position="711"/>
    </location>
</feature>
<dbReference type="InterPro" id="IPR019734">
    <property type="entry name" value="TPR_rpt"/>
</dbReference>
<keyword evidence="4" id="KW-0472">Membrane</keyword>
<protein>
    <submittedName>
        <fullName evidence="5">Tetratricopeptide repeat domain-containing protein (SKI3, TTC37)</fullName>
    </submittedName>
</protein>
<feature type="repeat" description="TPR" evidence="3">
    <location>
        <begin position="542"/>
        <end position="575"/>
    </location>
</feature>
<dbReference type="SMART" id="SM00028">
    <property type="entry name" value="TPR"/>
    <property type="match status" value="9"/>
</dbReference>
<organism evidence="5">
    <name type="scientific">uncultured marine group II/III euryarchaeote AD1000_30_D02</name>
    <dbReference type="NCBI Taxonomy" id="1457751"/>
    <lineage>
        <taxon>Archaea</taxon>
        <taxon>Methanobacteriati</taxon>
        <taxon>Methanobacteriota</taxon>
        <taxon>environmental samples</taxon>
    </lineage>
</organism>
<dbReference type="SUPFAM" id="SSF48452">
    <property type="entry name" value="TPR-like"/>
    <property type="match status" value="2"/>
</dbReference>
<dbReference type="PROSITE" id="PS50005">
    <property type="entry name" value="TPR"/>
    <property type="match status" value="4"/>
</dbReference>
<evidence type="ECO:0000313" key="5">
    <source>
        <dbReference type="EMBL" id="AIE92951.1"/>
    </source>
</evidence>
<evidence type="ECO:0000256" key="1">
    <source>
        <dbReference type="ARBA" id="ARBA00022737"/>
    </source>
</evidence>
<keyword evidence="2 3" id="KW-0802">TPR repeat</keyword>
<accession>A0A075FU40</accession>
<keyword evidence="1" id="KW-0677">Repeat</keyword>
<proteinExistence type="predicted"/>
<sequence>MTPLEIGLTLFGTLLGGGIIFWMIQVDGHFRRYSRDAAAERAGQATQMMLLIDEVGRLSDDCAALIHTQPKLKGLISAHTSISSLESSLDSEIGSPSIREAAEQLLVAIRGMLATHPTGGDFTQAEEKPDSGVMALANRLFGLFTELDIHGPKNLGLTALEARRLGEIAHELGEDAWARACYKEVASNLAPGNLASMRCLATLAKDSADIEEEAHWVGEQLSQLPDDVDLLRRLSVLRPETAERNVQRLEALGKATPADHSFVSGLKERLQGDSSDHSLAAVEAAIEQNPTIDQYLLKARIHRRRDEPLLAIDAVELGLELPGGRQNGEAWALLAHLLCSEPKRLAEAVKAAVHACALDAGGTDMILLKSELYERSGRPEDSFEWLESVLEKDPSNSIIRSEISQMHTFHGRRTEAWAVIEDAPNWGGPELHIQKGRLLLADYDANRDAGHSDTDILAAAEATFREALESDRECGLAWLCLGRCQRLAGDIDEATISINRSRRLMDDPMIAAEESLIAIDEGRIDDAARLIDEADITESKSLVIPYVKGLVAAKRGNLSEALDRFNEVLMVNPHHVRARLNRITLHLLAEDVQTALDDCDWLLMTYPNLLLAKLRRGEALIQHGIFDEAEREIRTVLQEQPENEVALTRLGACLLAQGRADEAFQPLNNALNLNPDYPEGYYQRAMLYLEMGEADSALADFKTTAKIAPRHIDALLRVAAIYHEREDFQEAEIAWRKVLDADPDNKLGRARLDEVRISLAKTA</sequence>
<evidence type="ECO:0000256" key="4">
    <source>
        <dbReference type="SAM" id="Phobius"/>
    </source>
</evidence>
<dbReference type="Gene3D" id="1.25.40.10">
    <property type="entry name" value="Tetratricopeptide repeat domain"/>
    <property type="match status" value="2"/>
</dbReference>
<dbReference type="Pfam" id="PF14559">
    <property type="entry name" value="TPR_19"/>
    <property type="match status" value="1"/>
</dbReference>